<dbReference type="SUPFAM" id="SSF103473">
    <property type="entry name" value="MFS general substrate transporter"/>
    <property type="match status" value="1"/>
</dbReference>
<dbReference type="InterPro" id="IPR036259">
    <property type="entry name" value="MFS_trans_sf"/>
</dbReference>
<dbReference type="GO" id="GO:0005886">
    <property type="term" value="C:plasma membrane"/>
    <property type="evidence" value="ECO:0007669"/>
    <property type="project" value="UniProtKB-SubCell"/>
</dbReference>
<dbReference type="OrthoDB" id="3865324at2"/>
<comment type="subcellular location">
    <subcellularLocation>
        <location evidence="1">Cell membrane</location>
        <topology evidence="1">Multi-pass membrane protein</topology>
    </subcellularLocation>
</comment>
<feature type="transmembrane region" description="Helical" evidence="7">
    <location>
        <begin position="144"/>
        <end position="161"/>
    </location>
</feature>
<dbReference type="Pfam" id="PF07690">
    <property type="entry name" value="MFS_1"/>
    <property type="match status" value="1"/>
</dbReference>
<keyword evidence="9" id="KW-1185">Reference proteome</keyword>
<proteinExistence type="predicted"/>
<evidence type="ECO:0000256" key="7">
    <source>
        <dbReference type="SAM" id="Phobius"/>
    </source>
</evidence>
<feature type="transmembrane region" description="Helical" evidence="7">
    <location>
        <begin position="167"/>
        <end position="185"/>
    </location>
</feature>
<dbReference type="InterPro" id="IPR050171">
    <property type="entry name" value="MFS_Transporters"/>
</dbReference>
<evidence type="ECO:0000313" key="9">
    <source>
        <dbReference type="Proteomes" id="UP000199651"/>
    </source>
</evidence>
<feature type="transmembrane region" description="Helical" evidence="7">
    <location>
        <begin position="78"/>
        <end position="96"/>
    </location>
</feature>
<keyword evidence="6 7" id="KW-0472">Membrane</keyword>
<evidence type="ECO:0000313" key="8">
    <source>
        <dbReference type="EMBL" id="SDN93649.1"/>
    </source>
</evidence>
<dbReference type="PANTHER" id="PTHR23517:SF3">
    <property type="entry name" value="INTEGRAL MEMBRANE TRANSPORT PROTEIN"/>
    <property type="match status" value="1"/>
</dbReference>
<dbReference type="STRING" id="504798.SAMN05421871_103509"/>
<feature type="transmembrane region" description="Helical" evidence="7">
    <location>
        <begin position="45"/>
        <end position="66"/>
    </location>
</feature>
<dbReference type="RefSeq" id="WP_091368940.1">
    <property type="nucleotide sequence ID" value="NZ_FNDV01000003.1"/>
</dbReference>
<sequence length="405" mass="41925">MTSRIIPPAGPARTLALAQFTNSVGDGAFYVTSALFFTRVVGLSAAQIGLGLTLGWGVGMLAGIWLGQLADRHGPRRVATALAVATAIAISAFLVVRIYPLFIAAAIVYAVCQCGLTAARQALLAGTIDPTRRTEVRAHLQSTLNAGLAVGAALGGLALQLDTAPAYLAVFAIDAIGFLGCALILRAAPAVPGATATAGEPRLAVLRDRPYAVVALLNMVLQLHIPLINLAIPLWIVQRTSAPTAMVSTLLVLNTMAVVLFQVRLARRVTDLRTATRSIRHGGAILLAACTAFALTAAGASPWVAATVLLGAATLQVLGEMLHSAGTYAVSFDLAPADKHGQYQGFFGSGFAIARMLGPLLLTTMILTWGTAGWLTLGALFLAAGIAMGPAVRWAERTRALPVPA</sequence>
<keyword evidence="2" id="KW-0813">Transport</keyword>
<evidence type="ECO:0000256" key="3">
    <source>
        <dbReference type="ARBA" id="ARBA00022475"/>
    </source>
</evidence>
<keyword evidence="4 7" id="KW-0812">Transmembrane</keyword>
<evidence type="ECO:0000256" key="6">
    <source>
        <dbReference type="ARBA" id="ARBA00023136"/>
    </source>
</evidence>
<gene>
    <name evidence="8" type="ORF">SAMN05192558_101361</name>
</gene>
<name>A0A1H0FGT8_9PSEU</name>
<evidence type="ECO:0000256" key="4">
    <source>
        <dbReference type="ARBA" id="ARBA00022692"/>
    </source>
</evidence>
<feature type="transmembrane region" description="Helical" evidence="7">
    <location>
        <begin position="284"/>
        <end position="313"/>
    </location>
</feature>
<dbReference type="Proteomes" id="UP000199651">
    <property type="component" value="Unassembled WGS sequence"/>
</dbReference>
<dbReference type="GO" id="GO:0022857">
    <property type="term" value="F:transmembrane transporter activity"/>
    <property type="evidence" value="ECO:0007669"/>
    <property type="project" value="InterPro"/>
</dbReference>
<organism evidence="8 9">
    <name type="scientific">Actinokineospora alba</name>
    <dbReference type="NCBI Taxonomy" id="504798"/>
    <lineage>
        <taxon>Bacteria</taxon>
        <taxon>Bacillati</taxon>
        <taxon>Actinomycetota</taxon>
        <taxon>Actinomycetes</taxon>
        <taxon>Pseudonocardiales</taxon>
        <taxon>Pseudonocardiaceae</taxon>
        <taxon>Actinokineospora</taxon>
    </lineage>
</organism>
<protein>
    <submittedName>
        <fullName evidence="8">Major Facilitator Superfamily protein</fullName>
    </submittedName>
</protein>
<dbReference type="AlphaFoldDB" id="A0A1H0FGT8"/>
<evidence type="ECO:0000256" key="5">
    <source>
        <dbReference type="ARBA" id="ARBA00022989"/>
    </source>
</evidence>
<dbReference type="PANTHER" id="PTHR23517">
    <property type="entry name" value="RESISTANCE PROTEIN MDTM, PUTATIVE-RELATED-RELATED"/>
    <property type="match status" value="1"/>
</dbReference>
<accession>A0A1H0FGT8</accession>
<dbReference type="Gene3D" id="1.20.1250.20">
    <property type="entry name" value="MFS general substrate transporter like domains"/>
    <property type="match status" value="1"/>
</dbReference>
<evidence type="ECO:0000256" key="1">
    <source>
        <dbReference type="ARBA" id="ARBA00004651"/>
    </source>
</evidence>
<dbReference type="InterPro" id="IPR011701">
    <property type="entry name" value="MFS"/>
</dbReference>
<reference evidence="9" key="1">
    <citation type="submission" date="2016-10" db="EMBL/GenBank/DDBJ databases">
        <authorList>
            <person name="Varghese N."/>
            <person name="Submissions S."/>
        </authorList>
    </citation>
    <scope>NUCLEOTIDE SEQUENCE [LARGE SCALE GENOMIC DNA]</scope>
    <source>
        <strain evidence="9">IBRC-M 10655</strain>
    </source>
</reference>
<keyword evidence="3" id="KW-1003">Cell membrane</keyword>
<keyword evidence="5 7" id="KW-1133">Transmembrane helix</keyword>
<dbReference type="EMBL" id="FNJB01000001">
    <property type="protein sequence ID" value="SDN93649.1"/>
    <property type="molecule type" value="Genomic_DNA"/>
</dbReference>
<feature type="transmembrane region" description="Helical" evidence="7">
    <location>
        <begin position="211"/>
        <end position="236"/>
    </location>
</feature>
<feature type="transmembrane region" description="Helical" evidence="7">
    <location>
        <begin position="242"/>
        <end position="263"/>
    </location>
</feature>
<feature type="transmembrane region" description="Helical" evidence="7">
    <location>
        <begin position="366"/>
        <end position="389"/>
    </location>
</feature>
<evidence type="ECO:0000256" key="2">
    <source>
        <dbReference type="ARBA" id="ARBA00022448"/>
    </source>
</evidence>